<dbReference type="PANTHER" id="PTHR13220:SF11">
    <property type="entry name" value="TIMELESS-INTERACTING PROTEIN"/>
    <property type="match status" value="1"/>
</dbReference>
<reference evidence="9" key="1">
    <citation type="submission" date="2019-01" db="EMBL/GenBank/DDBJ databases">
        <title>Draft genome sequences of three monokaryotic isolates of the white-rot basidiomycete fungus Dichomitus squalens.</title>
        <authorList>
            <consortium name="DOE Joint Genome Institute"/>
            <person name="Lopez S.C."/>
            <person name="Andreopoulos B."/>
            <person name="Pangilinan J."/>
            <person name="Lipzen A."/>
            <person name="Riley R."/>
            <person name="Ahrendt S."/>
            <person name="Ng V."/>
            <person name="Barry K."/>
            <person name="Daum C."/>
            <person name="Grigoriev I.V."/>
            <person name="Hilden K.S."/>
            <person name="Makela M.R."/>
            <person name="de Vries R.P."/>
        </authorList>
    </citation>
    <scope>NUCLEOTIDE SEQUENCE [LARGE SCALE GENOMIC DNA]</scope>
    <source>
        <strain evidence="9">OM18370.1</strain>
    </source>
</reference>
<feature type="compositionally biased region" description="Acidic residues" evidence="7">
    <location>
        <begin position="74"/>
        <end position="83"/>
    </location>
</feature>
<evidence type="ECO:0000256" key="3">
    <source>
        <dbReference type="ARBA" id="ARBA00022763"/>
    </source>
</evidence>
<name>A0A4V2K2A9_9APHY</name>
<protein>
    <recommendedName>
        <fullName evidence="6">Chromosome segregation in meiosis protein</fullName>
    </recommendedName>
</protein>
<dbReference type="EMBL" id="ML143386">
    <property type="protein sequence ID" value="TBU35943.1"/>
    <property type="molecule type" value="Genomic_DNA"/>
</dbReference>
<feature type="compositionally biased region" description="Low complexity" evidence="7">
    <location>
        <begin position="394"/>
        <end position="405"/>
    </location>
</feature>
<evidence type="ECO:0000256" key="6">
    <source>
        <dbReference type="RuleBase" id="RU366049"/>
    </source>
</evidence>
<dbReference type="InterPro" id="IPR012923">
    <property type="entry name" value="Csm3"/>
</dbReference>
<dbReference type="GO" id="GO:0031298">
    <property type="term" value="C:replication fork protection complex"/>
    <property type="evidence" value="ECO:0007669"/>
    <property type="project" value="TreeGrafter"/>
</dbReference>
<dbReference type="GO" id="GO:0000076">
    <property type="term" value="P:DNA replication checkpoint signaling"/>
    <property type="evidence" value="ECO:0007669"/>
    <property type="project" value="UniProtKB-UniRule"/>
</dbReference>
<feature type="domain" description="Chromosome segregation in meiosis protein 3" evidence="8">
    <location>
        <begin position="154"/>
        <end position="234"/>
    </location>
</feature>
<dbReference type="GO" id="GO:0003677">
    <property type="term" value="F:DNA binding"/>
    <property type="evidence" value="ECO:0007669"/>
    <property type="project" value="TreeGrafter"/>
</dbReference>
<sequence length="437" mass="46967">MASLDDIWDAPAESASTAPILIDDDDDDSTSHPKPPARPRSTLFLDSGSEDDAPSTSKTHYASRPGSSKPDIDAFFDDLDDPETAFQELAPSLDVDTLKRQAGANLPPLTPHQILPSSSPPRDLGGDKAGAKSKADGRKSEKGTTTARKKRPVLDEGRLLGPQGFPALMRQTKDFKPKGKGHELSDLNRLLTVYHFWAHEMYPNAQFIDTVQRVEKLCHSKRMHVALGVWRDEAKGLINGHKLLDPNASDDSSDSDTDKEDPHAAPATDVPVATEDERSSPAPSRGPSLPPTSASEGGLDDDFDIDAMIAEDEAARARAPIDTRSRPQPTGAPATADEDEEMWDAVMADFPDEPYVPPDRQPRAPAAKPPVRAQAAHEGEDEDMWDIVREMEAEAAAKVAAGDPPSDGPPSGGTTGLAGVDPTRPASNDEGWDEMYA</sequence>
<evidence type="ECO:0000256" key="7">
    <source>
        <dbReference type="SAM" id="MobiDB-lite"/>
    </source>
</evidence>
<feature type="compositionally biased region" description="Low complexity" evidence="7">
    <location>
        <begin position="363"/>
        <end position="376"/>
    </location>
</feature>
<dbReference type="InterPro" id="IPR040038">
    <property type="entry name" value="TIPIN/Csm3/Swi3"/>
</dbReference>
<keyword evidence="4 6" id="KW-0539">Nucleus</keyword>
<dbReference type="OrthoDB" id="437078at2759"/>
<organism evidence="9">
    <name type="scientific">Dichomitus squalens</name>
    <dbReference type="NCBI Taxonomy" id="114155"/>
    <lineage>
        <taxon>Eukaryota</taxon>
        <taxon>Fungi</taxon>
        <taxon>Dikarya</taxon>
        <taxon>Basidiomycota</taxon>
        <taxon>Agaricomycotina</taxon>
        <taxon>Agaricomycetes</taxon>
        <taxon>Polyporales</taxon>
        <taxon>Polyporaceae</taxon>
        <taxon>Dichomitus</taxon>
    </lineage>
</organism>
<feature type="region of interest" description="Disordered" evidence="7">
    <location>
        <begin position="241"/>
        <end position="437"/>
    </location>
</feature>
<dbReference type="Pfam" id="PF07962">
    <property type="entry name" value="Swi3"/>
    <property type="match status" value="1"/>
</dbReference>
<dbReference type="PANTHER" id="PTHR13220">
    <property type="entry name" value="TIMELESS INTERACTING-RELATED"/>
    <property type="match status" value="1"/>
</dbReference>
<proteinExistence type="inferred from homology"/>
<dbReference type="GO" id="GO:0031297">
    <property type="term" value="P:replication fork processing"/>
    <property type="evidence" value="ECO:0007669"/>
    <property type="project" value="UniProtKB-UniRule"/>
</dbReference>
<comment type="subcellular location">
    <subcellularLocation>
        <location evidence="1 6">Nucleus</location>
    </subcellularLocation>
</comment>
<dbReference type="GO" id="GO:0006974">
    <property type="term" value="P:DNA damage response"/>
    <property type="evidence" value="ECO:0007669"/>
    <property type="project" value="UniProtKB-KW"/>
</dbReference>
<dbReference type="Proteomes" id="UP000292957">
    <property type="component" value="Unassembled WGS sequence"/>
</dbReference>
<dbReference type="GO" id="GO:0043111">
    <property type="term" value="P:replication fork arrest"/>
    <property type="evidence" value="ECO:0007669"/>
    <property type="project" value="TreeGrafter"/>
</dbReference>
<accession>A0A4V2K2A9</accession>
<evidence type="ECO:0000313" key="9">
    <source>
        <dbReference type="EMBL" id="TBU35943.1"/>
    </source>
</evidence>
<evidence type="ECO:0000256" key="4">
    <source>
        <dbReference type="ARBA" id="ARBA00023242"/>
    </source>
</evidence>
<feature type="compositionally biased region" description="Acidic residues" evidence="7">
    <location>
        <begin position="298"/>
        <end position="312"/>
    </location>
</feature>
<comment type="similarity">
    <text evidence="2 6">Belongs to the CSM3 family.</text>
</comment>
<keyword evidence="3 6" id="KW-0227">DNA damage</keyword>
<evidence type="ECO:0000256" key="5">
    <source>
        <dbReference type="ARBA" id="ARBA00023306"/>
    </source>
</evidence>
<gene>
    <name evidence="9" type="ORF">BD311DRAFT_708505</name>
</gene>
<comment type="function">
    <text evidence="6">Plays an important role in the control of DNA replication and the maintenance of replication fork stability.</text>
</comment>
<feature type="compositionally biased region" description="Basic and acidic residues" evidence="7">
    <location>
        <begin position="313"/>
        <end position="325"/>
    </location>
</feature>
<evidence type="ECO:0000256" key="2">
    <source>
        <dbReference type="ARBA" id="ARBA00006075"/>
    </source>
</evidence>
<keyword evidence="5 6" id="KW-0131">Cell cycle</keyword>
<feature type="compositionally biased region" description="Basic and acidic residues" evidence="7">
    <location>
        <begin position="124"/>
        <end position="142"/>
    </location>
</feature>
<feature type="region of interest" description="Disordered" evidence="7">
    <location>
        <begin position="1"/>
        <end position="164"/>
    </location>
</feature>
<dbReference type="AlphaFoldDB" id="A0A4V2K2A9"/>
<evidence type="ECO:0000256" key="1">
    <source>
        <dbReference type="ARBA" id="ARBA00004123"/>
    </source>
</evidence>
<evidence type="ECO:0000259" key="8">
    <source>
        <dbReference type="Pfam" id="PF07962"/>
    </source>
</evidence>